<dbReference type="Gene3D" id="2.10.25.10">
    <property type="entry name" value="Laminin"/>
    <property type="match status" value="2"/>
</dbReference>
<dbReference type="InterPro" id="IPR000436">
    <property type="entry name" value="Sushi_SCR_CCP_dom"/>
</dbReference>
<dbReference type="CDD" id="cd00033">
    <property type="entry name" value="CCP"/>
    <property type="match status" value="2"/>
</dbReference>
<dbReference type="Gene3D" id="2.20.100.10">
    <property type="entry name" value="Thrombospondin type-1 (TSP1) repeat"/>
    <property type="match status" value="1"/>
</dbReference>
<dbReference type="PROSITE" id="PS01187">
    <property type="entry name" value="EGF_CA"/>
    <property type="match status" value="1"/>
</dbReference>
<dbReference type="SMART" id="SM00209">
    <property type="entry name" value="TSP1"/>
    <property type="match status" value="1"/>
</dbReference>
<dbReference type="SUPFAM" id="SSF57196">
    <property type="entry name" value="EGF/Laminin"/>
    <property type="match status" value="2"/>
</dbReference>
<dbReference type="InterPro" id="IPR003410">
    <property type="entry name" value="HYR_dom"/>
</dbReference>
<dbReference type="InterPro" id="IPR000152">
    <property type="entry name" value="EGF-type_Asp/Asn_hydroxyl_site"/>
</dbReference>
<evidence type="ECO:0000313" key="15">
    <source>
        <dbReference type="RefSeq" id="XP_022289246.1"/>
    </source>
</evidence>
<keyword evidence="9" id="KW-0472">Membrane</keyword>
<dbReference type="PROSITE" id="PS50923">
    <property type="entry name" value="SUSHI"/>
    <property type="match status" value="4"/>
</dbReference>
<dbReference type="FunFam" id="2.20.100.10:FF:000007">
    <property type="entry name" value="Thrombospondin 1"/>
    <property type="match status" value="1"/>
</dbReference>
<feature type="transmembrane region" description="Helical" evidence="9">
    <location>
        <begin position="1389"/>
        <end position="1412"/>
    </location>
</feature>
<feature type="disulfide bond" evidence="7">
    <location>
        <begin position="1001"/>
        <end position="1010"/>
    </location>
</feature>
<dbReference type="PROSITE" id="PS01186">
    <property type="entry name" value="EGF_2"/>
    <property type="match status" value="2"/>
</dbReference>
<keyword evidence="2 7" id="KW-0245">EGF-like domain</keyword>
<evidence type="ECO:0000256" key="5">
    <source>
        <dbReference type="ARBA" id="ARBA00023157"/>
    </source>
</evidence>
<feature type="domain" description="EGF-like" evidence="11">
    <location>
        <begin position="1013"/>
        <end position="1049"/>
    </location>
</feature>
<dbReference type="GeneID" id="111101172"/>
<dbReference type="Gene3D" id="2.10.50.10">
    <property type="entry name" value="Tumor Necrosis Factor Receptor, subunit A, domain 2"/>
    <property type="match status" value="2"/>
</dbReference>
<evidence type="ECO:0000313" key="14">
    <source>
        <dbReference type="Proteomes" id="UP000694844"/>
    </source>
</evidence>
<accession>A0A8B8ACP5</accession>
<feature type="domain" description="EGF-like" evidence="11">
    <location>
        <begin position="976"/>
        <end position="1011"/>
    </location>
</feature>
<dbReference type="SMART" id="SM00181">
    <property type="entry name" value="EGF"/>
    <property type="match status" value="2"/>
</dbReference>
<dbReference type="FunFam" id="2.10.25.10:FF:000080">
    <property type="entry name" value="Neurogenic locus notch 1"/>
    <property type="match status" value="1"/>
</dbReference>
<feature type="domain" description="HYR" evidence="12">
    <location>
        <begin position="112"/>
        <end position="197"/>
    </location>
</feature>
<proteinExistence type="predicted"/>
<comment type="caution">
    <text evidence="7">Lacks conserved residue(s) required for the propagation of feature annotation.</text>
</comment>
<feature type="signal peptide" evidence="10">
    <location>
        <begin position="1"/>
        <end position="18"/>
    </location>
</feature>
<feature type="chain" id="PRO_5034310086" evidence="10">
    <location>
        <begin position="19"/>
        <end position="1450"/>
    </location>
</feature>
<dbReference type="PROSITE" id="PS50026">
    <property type="entry name" value="EGF_3"/>
    <property type="match status" value="2"/>
</dbReference>
<feature type="domain" description="Sushi" evidence="13">
    <location>
        <begin position="407"/>
        <end position="472"/>
    </location>
</feature>
<dbReference type="InterPro" id="IPR000884">
    <property type="entry name" value="TSP1_rpt"/>
</dbReference>
<dbReference type="Pfam" id="PF00090">
    <property type="entry name" value="TSP_1"/>
    <property type="match status" value="1"/>
</dbReference>
<dbReference type="Pfam" id="PF02494">
    <property type="entry name" value="HYR"/>
    <property type="match status" value="2"/>
</dbReference>
<dbReference type="Pfam" id="PF00084">
    <property type="entry name" value="Sushi"/>
    <property type="match status" value="2"/>
</dbReference>
<feature type="disulfide bond" evidence="7">
    <location>
        <begin position="980"/>
        <end position="990"/>
    </location>
</feature>
<keyword evidence="14" id="KW-1185">Reference proteome</keyword>
<reference evidence="15" key="1">
    <citation type="submission" date="2025-08" db="UniProtKB">
        <authorList>
            <consortium name="RefSeq"/>
        </authorList>
    </citation>
    <scope>IDENTIFICATION</scope>
    <source>
        <tissue evidence="15">Whole sample</tissue>
    </source>
</reference>
<feature type="domain" description="Sushi" evidence="13">
    <location>
        <begin position="198"/>
        <end position="259"/>
    </location>
</feature>
<dbReference type="SMART" id="SM00032">
    <property type="entry name" value="CCP"/>
    <property type="match status" value="5"/>
</dbReference>
<dbReference type="SMART" id="SM00179">
    <property type="entry name" value="EGF_CA"/>
    <property type="match status" value="2"/>
</dbReference>
<evidence type="ECO:0000256" key="4">
    <source>
        <dbReference type="ARBA" id="ARBA00022737"/>
    </source>
</evidence>
<dbReference type="InterPro" id="IPR000742">
    <property type="entry name" value="EGF"/>
</dbReference>
<dbReference type="Gene3D" id="2.10.70.10">
    <property type="entry name" value="Complement Module, domain 1"/>
    <property type="match status" value="3"/>
</dbReference>
<feature type="domain" description="HYR" evidence="12">
    <location>
        <begin position="320"/>
        <end position="406"/>
    </location>
</feature>
<dbReference type="Pfam" id="PF00008">
    <property type="entry name" value="EGF"/>
    <property type="match status" value="2"/>
</dbReference>
<keyword evidence="1" id="KW-0217">Developmental protein</keyword>
<dbReference type="KEGG" id="cvn:111101172"/>
<dbReference type="Pfam" id="PF07699">
    <property type="entry name" value="Ephrin_rec_like"/>
    <property type="match status" value="3"/>
</dbReference>
<feature type="domain" description="Sushi" evidence="13">
    <location>
        <begin position="260"/>
        <end position="321"/>
    </location>
</feature>
<sequence>MWLISLIAAYAIPFITQGLESSKECNVLESNVSNCWDPLGKVMDATEVAQGVVCKLQNDIDSFENVMCTSSGWLPIPTKNISEGITLHNRQKRFLFGILHFFGCLFFGCRPRDNTPPNMHGVCQHDIHKTADKFQTNTIVSWPENNAFDDRDGQVRTFLVNGKSPGHHFWGVTTIAYMARDRSGNAATCSFVVNVTVIRCPKIHRIQDGYYICHPSDDMIYGAVCRFGCYTGHELTGGNSEVTCTQSGKWSGTFPRCQKVTCPSLRPSMSKLSYTCTDENKFRSICTYACANGYDIKPGMSRVRVCTQYKFWRGSIPECTDIEPPKFTTCPGIIFGYTGRNSLEGQALWVIPTATDNHDHAINTSWSEPLYPNKVLEPGTYTVTYTAEDSAGNKALPCVTKVVIKAIRCPNIFPTPFQMVTCPSGTNYGSSCNISCEEGTILNGTQEVVCEREDQDIFGHWTWDDIQPYCEVIQKCAKKPNTPKNGALACDTWLGGQFCQMLCRDGYDVSPGRKFEEMLTCGESGDWLPRNSVPIPDCSRSLSARYGRYRMSASYYFEGDCTKTETTIAIKQQFIKTLSSSITFEAACSASEEKCKIENVQVICGAATRKRSIAMVIKFDMTVPIGNKTIESDYSSLLPNFRMNDVLSSLVNTTGIMQDIHQESFKLDCPPRTIESLHTLSCVECSPGTFYDYESLTCPPCERGFYQNLPGQISCKQCLGNTTTKSINSKSITDCTDACEPGYWSVDGTPVCSLCPIGSFSNTYGATECKTCQYSQSTEKEGASEISHCQEFDVWMVDEKSLVVLPFEPVHSYSNFIASMWFQMYNGKDDLSISLRNRRENSHIKIVIHENISLSTARESDVKPFEIDDGWHFLVLSFNDTATDMYVDTVKWSRVKKSFRIIGEDNYAVEIEGKGKISQFNIWSSSSISQTDLLAEVMTEKKTCRVQATADILSWKEFENINAEFFFKHMPSECDDFNSCKSNPCSYGVCIDKLDGFECRCQHGFFGQTCEGNVDDCLENACENNSTCQDGTSNYTCICTEGFKGDLCEIAMVDGEWGKWNEWTPCSVTCGNGTQRRHRYCNNPAPDNGGLECPGNSSDIQMCSMEECRVCGNLSVTDHVIISCKTDSLNTNCTLTCEDGYEFDHSIKPFYLCGDSTYQYWDFKTADNPDGKLPQCIERNGNEEMSFIYSASYEDLICDSNEKVEGSKINISQQVTMQTKNIHCIENGTCTLQKVDVANCHARQKREIGGTSAGFKLKITCNSLVYSSEECYEILVEALRILLFKTNTNAFSTTVLDQLYHIQASSAHVSSQVKCQHGMVSSNIYCVECTYGRYFKDNECLKCEFGTYQDETGQSSCKECPEGTTTPGRESRSVKECSVHLKGKKNEGIYIAFGVLSAVLCVGLLAVTILVFRKCGQKHTDFMLPDIVSRRHGTGKPVSYELKVQKYYEK</sequence>
<dbReference type="InterPro" id="IPR001881">
    <property type="entry name" value="EGF-like_Ca-bd_dom"/>
</dbReference>
<feature type="disulfide bond" evidence="7">
    <location>
        <begin position="1039"/>
        <end position="1048"/>
    </location>
</feature>
<dbReference type="GO" id="GO:0005509">
    <property type="term" value="F:calcium ion binding"/>
    <property type="evidence" value="ECO:0007669"/>
    <property type="project" value="InterPro"/>
</dbReference>
<dbReference type="PANTHER" id="PTHR46343">
    <property type="entry name" value="HYR DOMAIN-CONTAINING PROTEIN"/>
    <property type="match status" value="1"/>
</dbReference>
<dbReference type="FunFam" id="2.10.25.10:FF:000321">
    <property type="entry name" value="Protein delta homolog 1"/>
    <property type="match status" value="1"/>
</dbReference>
<evidence type="ECO:0000256" key="10">
    <source>
        <dbReference type="SAM" id="SignalP"/>
    </source>
</evidence>
<dbReference type="InterPro" id="IPR009030">
    <property type="entry name" value="Growth_fac_rcpt_cys_sf"/>
</dbReference>
<keyword evidence="5 7" id="KW-1015">Disulfide bond</keyword>
<evidence type="ECO:0000259" key="12">
    <source>
        <dbReference type="PROSITE" id="PS50825"/>
    </source>
</evidence>
<dbReference type="SMART" id="SM01411">
    <property type="entry name" value="Ephrin_rec_like"/>
    <property type="match status" value="3"/>
</dbReference>
<name>A0A8B8ACP5_CRAVI</name>
<dbReference type="PROSITE" id="PS50825">
    <property type="entry name" value="HYR"/>
    <property type="match status" value="2"/>
</dbReference>
<dbReference type="Proteomes" id="UP000694844">
    <property type="component" value="Chromosome 6"/>
</dbReference>
<evidence type="ECO:0000259" key="11">
    <source>
        <dbReference type="PROSITE" id="PS50026"/>
    </source>
</evidence>
<dbReference type="InterPro" id="IPR018097">
    <property type="entry name" value="EGF_Ca-bd_CS"/>
</dbReference>
<dbReference type="SUPFAM" id="SSF57535">
    <property type="entry name" value="Complement control module/SCR domain"/>
    <property type="match status" value="3"/>
</dbReference>
<dbReference type="SUPFAM" id="SSF82895">
    <property type="entry name" value="TSP-1 type 1 repeat"/>
    <property type="match status" value="1"/>
</dbReference>
<evidence type="ECO:0000256" key="6">
    <source>
        <dbReference type="ARBA" id="ARBA00023180"/>
    </source>
</evidence>
<dbReference type="FunFam" id="2.10.50.10:FF:000032">
    <property type="entry name" value="Uncharacterized protein, isoform A"/>
    <property type="match status" value="1"/>
</dbReference>
<evidence type="ECO:0000256" key="7">
    <source>
        <dbReference type="PROSITE-ProRule" id="PRU00076"/>
    </source>
</evidence>
<dbReference type="Gene3D" id="2.60.40.10">
    <property type="entry name" value="Immunoglobulins"/>
    <property type="match status" value="1"/>
</dbReference>
<keyword evidence="8" id="KW-0768">Sushi</keyword>
<evidence type="ECO:0000259" key="13">
    <source>
        <dbReference type="PROSITE" id="PS50923"/>
    </source>
</evidence>
<dbReference type="InterPro" id="IPR011641">
    <property type="entry name" value="Tyr-kin_ephrin_A/B_rcpt-like"/>
</dbReference>
<feature type="domain" description="Sushi" evidence="13">
    <location>
        <begin position="474"/>
        <end position="540"/>
    </location>
</feature>
<evidence type="ECO:0000256" key="1">
    <source>
        <dbReference type="ARBA" id="ARBA00022473"/>
    </source>
</evidence>
<gene>
    <name evidence="15" type="primary">LOC111101172</name>
</gene>
<dbReference type="InterPro" id="IPR035976">
    <property type="entry name" value="Sushi/SCR/CCP_sf"/>
</dbReference>
<keyword evidence="9" id="KW-0812">Transmembrane</keyword>
<evidence type="ECO:0000256" key="8">
    <source>
        <dbReference type="PROSITE-ProRule" id="PRU00302"/>
    </source>
</evidence>
<evidence type="ECO:0000256" key="2">
    <source>
        <dbReference type="ARBA" id="ARBA00022536"/>
    </source>
</evidence>
<keyword evidence="4" id="KW-0677">Repeat</keyword>
<dbReference type="RefSeq" id="XP_022289246.1">
    <property type="nucleotide sequence ID" value="XM_022433538.1"/>
</dbReference>
<dbReference type="PANTHER" id="PTHR46343:SF2">
    <property type="entry name" value="SUSHI_VON WILLEBRAND FACTOR TYPE A_EGF_PENTRAXIN DOMAIN-CONTAINING 1"/>
    <property type="match status" value="1"/>
</dbReference>
<evidence type="ECO:0000256" key="3">
    <source>
        <dbReference type="ARBA" id="ARBA00022729"/>
    </source>
</evidence>
<dbReference type="InterPro" id="IPR036383">
    <property type="entry name" value="TSP1_rpt_sf"/>
</dbReference>
<dbReference type="InterPro" id="IPR013783">
    <property type="entry name" value="Ig-like_fold"/>
</dbReference>
<organism evidence="14 15">
    <name type="scientific">Crassostrea virginica</name>
    <name type="common">Eastern oyster</name>
    <dbReference type="NCBI Taxonomy" id="6565"/>
    <lineage>
        <taxon>Eukaryota</taxon>
        <taxon>Metazoa</taxon>
        <taxon>Spiralia</taxon>
        <taxon>Lophotrochozoa</taxon>
        <taxon>Mollusca</taxon>
        <taxon>Bivalvia</taxon>
        <taxon>Autobranchia</taxon>
        <taxon>Pteriomorphia</taxon>
        <taxon>Ostreida</taxon>
        <taxon>Ostreoidea</taxon>
        <taxon>Ostreidae</taxon>
        <taxon>Crassostrea</taxon>
    </lineage>
</organism>
<dbReference type="PROSITE" id="PS00010">
    <property type="entry name" value="ASX_HYDROXYL"/>
    <property type="match status" value="2"/>
</dbReference>
<evidence type="ECO:0000256" key="9">
    <source>
        <dbReference type="SAM" id="Phobius"/>
    </source>
</evidence>
<dbReference type="OrthoDB" id="6136178at2759"/>
<keyword evidence="6" id="KW-0325">Glycoprotein</keyword>
<dbReference type="SUPFAM" id="SSF57184">
    <property type="entry name" value="Growth factor receptor domain"/>
    <property type="match status" value="1"/>
</dbReference>
<keyword evidence="9" id="KW-1133">Transmembrane helix</keyword>
<dbReference type="CDD" id="cd00054">
    <property type="entry name" value="EGF_CA"/>
    <property type="match status" value="1"/>
</dbReference>
<dbReference type="InterPro" id="IPR043555">
    <property type="entry name" value="SRPX-like"/>
</dbReference>
<dbReference type="PROSITE" id="PS00022">
    <property type="entry name" value="EGF_1"/>
    <property type="match status" value="2"/>
</dbReference>
<dbReference type="PROSITE" id="PS50092">
    <property type="entry name" value="TSP1"/>
    <property type="match status" value="1"/>
</dbReference>
<keyword evidence="3 10" id="KW-0732">Signal</keyword>
<protein>
    <submittedName>
        <fullName evidence="15">Uncharacterized protein LOC111101172</fullName>
    </submittedName>
</protein>